<keyword evidence="3" id="KW-1185">Reference proteome</keyword>
<proteinExistence type="predicted"/>
<comment type="caution">
    <text evidence="2">The sequence shown here is derived from an EMBL/GenBank/DDBJ whole genome shotgun (WGS) entry which is preliminary data.</text>
</comment>
<dbReference type="SUPFAM" id="SSF53850">
    <property type="entry name" value="Periplasmic binding protein-like II"/>
    <property type="match status" value="1"/>
</dbReference>
<dbReference type="InterPro" id="IPR050950">
    <property type="entry name" value="HTH-type_LysR_regulators"/>
</dbReference>
<protein>
    <submittedName>
        <fullName evidence="2">LysR substrate-binding domain-containing protein</fullName>
    </submittedName>
</protein>
<sequence>MLLLLLHVSLRFIENLLAGHIGSLRLGASGLPAHIFMPDLIHQVSLAYPEIRISLEVKTAPEIENKVALQEIDFGLIKGTKQENTALQYETIGEDSLVLASVQHMNLLLKEHHPRGCS</sequence>
<dbReference type="Proteomes" id="UP001525021">
    <property type="component" value="Unassembled WGS sequence"/>
</dbReference>
<organism evidence="2 3">
    <name type="scientific">Lysinibacillus pinottii</name>
    <dbReference type="NCBI Taxonomy" id="2973932"/>
    <lineage>
        <taxon>Bacteria</taxon>
        <taxon>Bacillati</taxon>
        <taxon>Bacillota</taxon>
        <taxon>Bacilli</taxon>
        <taxon>Bacillales</taxon>
        <taxon>Bacillaceae</taxon>
        <taxon>Lysinibacillus</taxon>
    </lineage>
</organism>
<accession>A0ABT2DLD6</accession>
<evidence type="ECO:0000259" key="1">
    <source>
        <dbReference type="Pfam" id="PF03466"/>
    </source>
</evidence>
<evidence type="ECO:0000313" key="2">
    <source>
        <dbReference type="EMBL" id="MCS1395709.1"/>
    </source>
</evidence>
<reference evidence="2 3" key="1">
    <citation type="submission" date="2022-08" db="EMBL/GenBank/DDBJ databases">
        <title>Lysinibacillus sequencing.</title>
        <authorList>
            <person name="Dunlap C."/>
        </authorList>
    </citation>
    <scope>NUCLEOTIDE SEQUENCE [LARGE SCALE GENOMIC DNA]</scope>
    <source>
        <strain evidence="2 3">PB211</strain>
    </source>
</reference>
<gene>
    <name evidence="2" type="ORF">NXZ79_06590</name>
</gene>
<name>A0ABT2DLD6_9BACI</name>
<dbReference type="PANTHER" id="PTHR30419">
    <property type="entry name" value="HTH-TYPE TRANSCRIPTIONAL REGULATOR YBHD"/>
    <property type="match status" value="1"/>
</dbReference>
<dbReference type="InterPro" id="IPR005119">
    <property type="entry name" value="LysR_subst-bd"/>
</dbReference>
<dbReference type="Pfam" id="PF03466">
    <property type="entry name" value="LysR_substrate"/>
    <property type="match status" value="1"/>
</dbReference>
<dbReference type="Gene3D" id="3.40.190.10">
    <property type="entry name" value="Periplasmic binding protein-like II"/>
    <property type="match status" value="1"/>
</dbReference>
<dbReference type="RefSeq" id="WP_012293565.1">
    <property type="nucleotide sequence ID" value="NZ_JANTOO010000009.1"/>
</dbReference>
<evidence type="ECO:0000313" key="3">
    <source>
        <dbReference type="Proteomes" id="UP001525021"/>
    </source>
</evidence>
<feature type="domain" description="LysR substrate-binding" evidence="1">
    <location>
        <begin position="20"/>
        <end position="101"/>
    </location>
</feature>
<dbReference type="EMBL" id="JANTOO010000009">
    <property type="protein sequence ID" value="MCS1395709.1"/>
    <property type="molecule type" value="Genomic_DNA"/>
</dbReference>